<dbReference type="InterPro" id="IPR000408">
    <property type="entry name" value="Reg_chr_condens"/>
</dbReference>
<keyword evidence="2" id="KW-0482">Metalloprotease</keyword>
<dbReference type="InterPro" id="IPR003599">
    <property type="entry name" value="Ig_sub"/>
</dbReference>
<dbReference type="PROSITE" id="PS50835">
    <property type="entry name" value="IG_LIKE"/>
    <property type="match status" value="2"/>
</dbReference>
<dbReference type="Pfam" id="PF07679">
    <property type="entry name" value="I-set"/>
    <property type="match status" value="1"/>
</dbReference>
<dbReference type="InterPro" id="IPR013783">
    <property type="entry name" value="Ig-like_fold"/>
</dbReference>
<dbReference type="InterPro" id="IPR007110">
    <property type="entry name" value="Ig-like_dom"/>
</dbReference>
<dbReference type="GO" id="GO:0006508">
    <property type="term" value="P:proteolysis"/>
    <property type="evidence" value="ECO:0007669"/>
    <property type="project" value="UniProtKB-KW"/>
</dbReference>
<dbReference type="NCBIfam" id="TIGR03296">
    <property type="entry name" value="M6dom_TIGR03296"/>
    <property type="match status" value="1"/>
</dbReference>
<evidence type="ECO:0000313" key="3">
    <source>
        <dbReference type="Proteomes" id="UP000477311"/>
    </source>
</evidence>
<accession>A0A6M1RDG9</accession>
<feature type="domain" description="Ig-like" evidence="1">
    <location>
        <begin position="585"/>
        <end position="665"/>
    </location>
</feature>
<protein>
    <submittedName>
        <fullName evidence="2">M6 family metalloprotease domain-containing protein</fullName>
    </submittedName>
</protein>
<dbReference type="InterPro" id="IPR036179">
    <property type="entry name" value="Ig-like_dom_sf"/>
</dbReference>
<organism evidence="2 3">
    <name type="scientific">Limisphaera ngatamarikiensis</name>
    <dbReference type="NCBI Taxonomy" id="1324935"/>
    <lineage>
        <taxon>Bacteria</taxon>
        <taxon>Pseudomonadati</taxon>
        <taxon>Verrucomicrobiota</taxon>
        <taxon>Verrucomicrobiia</taxon>
        <taxon>Limisphaerales</taxon>
        <taxon>Limisphaeraceae</taxon>
        <taxon>Limisphaera</taxon>
    </lineage>
</organism>
<dbReference type="EMBL" id="JAAKYA010000012">
    <property type="protein sequence ID" value="NGO38158.1"/>
    <property type="molecule type" value="Genomic_DNA"/>
</dbReference>
<dbReference type="PROSITE" id="PS50012">
    <property type="entry name" value="RCC1_3"/>
    <property type="match status" value="6"/>
</dbReference>
<reference evidence="2 3" key="1">
    <citation type="submission" date="2020-02" db="EMBL/GenBank/DDBJ databases">
        <title>Draft genome sequence of Limisphaera ngatamarikiensis NGM72.4T, a thermophilic Verrucomicrobia grouped in subdivision 3.</title>
        <authorList>
            <person name="Carere C.R."/>
            <person name="Steen J."/>
            <person name="Hugenholtz P."/>
            <person name="Stott M.B."/>
        </authorList>
    </citation>
    <scope>NUCLEOTIDE SEQUENCE [LARGE SCALE GENOMIC DNA]</scope>
    <source>
        <strain evidence="2 3">NGM72.4</strain>
    </source>
</reference>
<dbReference type="InterPro" id="IPR008757">
    <property type="entry name" value="Peptidase_M6-like_domain"/>
</dbReference>
<proteinExistence type="predicted"/>
<name>A0A6M1RDG9_9BACT</name>
<keyword evidence="2" id="KW-0378">Hydrolase</keyword>
<dbReference type="Gene3D" id="2.60.40.10">
    <property type="entry name" value="Immunoglobulins"/>
    <property type="match status" value="2"/>
</dbReference>
<dbReference type="PANTHER" id="PTHR41775">
    <property type="entry name" value="SECRETED PROTEIN-RELATED"/>
    <property type="match status" value="1"/>
</dbReference>
<dbReference type="PANTHER" id="PTHR41775:SF1">
    <property type="entry name" value="PEPTIDASE M6-LIKE DOMAIN-CONTAINING PROTEIN"/>
    <property type="match status" value="1"/>
</dbReference>
<dbReference type="Pfam" id="PF13927">
    <property type="entry name" value="Ig_3"/>
    <property type="match status" value="1"/>
</dbReference>
<dbReference type="InterPro" id="IPR009091">
    <property type="entry name" value="RCC1/BLIP-II"/>
</dbReference>
<dbReference type="InterPro" id="IPR013098">
    <property type="entry name" value="Ig_I-set"/>
</dbReference>
<evidence type="ECO:0000259" key="1">
    <source>
        <dbReference type="PROSITE" id="PS50835"/>
    </source>
</evidence>
<dbReference type="GO" id="GO:0008237">
    <property type="term" value="F:metallopeptidase activity"/>
    <property type="evidence" value="ECO:0007669"/>
    <property type="project" value="UniProtKB-KW"/>
</dbReference>
<dbReference type="SMART" id="SM00409">
    <property type="entry name" value="IG"/>
    <property type="match status" value="2"/>
</dbReference>
<dbReference type="CDD" id="cd00096">
    <property type="entry name" value="Ig"/>
    <property type="match status" value="2"/>
</dbReference>
<gene>
    <name evidence="2" type="ORF">G4L39_01945</name>
</gene>
<dbReference type="AlphaFoldDB" id="A0A6M1RDG9"/>
<keyword evidence="2" id="KW-0645">Protease</keyword>
<sequence length="1238" mass="135374">MNERKGLHGSGVMIPDGRGLETAGNCRPQSWLRWGRATRAVIGAVLWMAWSGAWGAPFQTQFEFQQPDGSRVWIRGRGDEFHAHFETLDGYTVVFDPARRAYCFAQRGTDGRLSSTGVPVHLDRPERLGLPKGLQASGEVIRAEAAERRRRWEEVMEIGRRWEELKAWQRARERSELTAAAVSAPTLGTKVGLCLLVDFEDEPATIPREEIEAFCNADDYAGFGNNGSVKKYFLDVSRGLLTYSNVVTVYVRIPNSVHPRSYYNDPTKDSGEQANELIRDAIRLLKGMPNYTTDILPALRSLTVDAQNRVVACNVFYAGDNGGVWSKGLWPHAWVLQRVGAQELWPGGAKVWFYQVSNIGNRLELGTFVHENGHLLCGFPDLYDYDYDSKGGAGVFCLMGYGAFDLNPVQVCAYLKRAAGWATVTELTASSALLATVTAIPGPEFNHFYRYRKPGSSTEYFLLEARHRSGRDARLPASGVAIWHIDELGDRDNQSRTPNTRHQNFEVTLIQADNRWDLHQNVNAGDAEDLYYAGNRAAGYANEFSDHTAPAARWWDGSPSGLRVHSFSAPGPVMEFVVGNPDLAPRVVEGPRDVYAREGTQVRFTVRAVGIEPLYYQWYRDGRSIPGATQTEWVMDPVRLTDAGSYAVTVSNRFGWVTSDEAVLVVVPGMSLAEAVDATAWEWHSDGDFEWFGQSHVSYDGVDAAASGYIGHNQSSRLWTVLPGPGLLRFYWKVSSEPDRDRLQLRVNGMEIAAISGEVSWREENLWLRPGYQTVEWVYSKDGSGSMGEDRGWVDQVMFVLNPMAPEIRTQPVGQAVLRGQPVTLTVVAEGTPPLRYQWYRNGQPVPDATGPVLAWSAMNDSLAGIWQVVVTNDYGSAVTEPVELSMTLLGSSGDNTWGQLRAPATATDIVSVAAGLWHTLALRRDGRVLAWGHNFQGQCNVPTNVVGAVAVAAGGYHSLAVLRDGTVVGWGGNGSGQARPPAGLRDVVGVAAGHWHSVAVTGDGRVVTWGDGSAGQLQVPAGVRDVMAVAAGARHTLALTRDGRVRAWGDNRNAAGMWVGQAVVPPGLSNVVAIAAGAYHSLAVTRDGRVMGWGDNSRGQIQIPDGLTGAVSVSAGAEHSLILLADGSVVALGGNARGQCDRPSNEPVAWVSAGGYHSVYLLESQMEPRLVRYGMRGAGFRLWAQGWPRARYVLERADRLDSPVWVPVEVVQGQAGLVRAEDPGPLPSARFYRVRER</sequence>
<feature type="domain" description="Ig-like" evidence="1">
    <location>
        <begin position="806"/>
        <end position="886"/>
    </location>
</feature>
<dbReference type="Proteomes" id="UP000477311">
    <property type="component" value="Unassembled WGS sequence"/>
</dbReference>
<comment type="caution">
    <text evidence="2">The sequence shown here is derived from an EMBL/GenBank/DDBJ whole genome shotgun (WGS) entry which is preliminary data.</text>
</comment>
<evidence type="ECO:0000313" key="2">
    <source>
        <dbReference type="EMBL" id="NGO38158.1"/>
    </source>
</evidence>
<dbReference type="PROSITE" id="PS00626">
    <property type="entry name" value="RCC1_2"/>
    <property type="match status" value="5"/>
</dbReference>
<dbReference type="SUPFAM" id="SSF50985">
    <property type="entry name" value="RCC1/BLIP-II"/>
    <property type="match status" value="1"/>
</dbReference>
<dbReference type="Pfam" id="PF13540">
    <property type="entry name" value="RCC1_2"/>
    <property type="match status" value="6"/>
</dbReference>
<dbReference type="SUPFAM" id="SSF48726">
    <property type="entry name" value="Immunoglobulin"/>
    <property type="match status" value="2"/>
</dbReference>
<dbReference type="Gene3D" id="2.130.10.30">
    <property type="entry name" value="Regulator of chromosome condensation 1/beta-lactamase-inhibitor protein II"/>
    <property type="match status" value="2"/>
</dbReference>
<keyword evidence="3" id="KW-1185">Reference proteome</keyword>